<dbReference type="Proteomes" id="UP000800200">
    <property type="component" value="Unassembled WGS sequence"/>
</dbReference>
<evidence type="ECO:0000313" key="2">
    <source>
        <dbReference type="Proteomes" id="UP000800200"/>
    </source>
</evidence>
<gene>
    <name evidence="1" type="ORF">K469DRAFT_166903</name>
</gene>
<evidence type="ECO:0000313" key="1">
    <source>
        <dbReference type="EMBL" id="KAF2185387.1"/>
    </source>
</evidence>
<sequence length="74" mass="7846">MQRGSALISRRPNVAACGGCPEAVKEAGCGILARRCCRLLCPVCSAACQLACIKSMQRFQPHVACPKAVRARDS</sequence>
<dbReference type="EMBL" id="ML994634">
    <property type="protein sequence ID" value="KAF2185387.1"/>
    <property type="molecule type" value="Genomic_DNA"/>
</dbReference>
<reference evidence="1" key="1">
    <citation type="journal article" date="2020" name="Stud. Mycol.">
        <title>101 Dothideomycetes genomes: a test case for predicting lifestyles and emergence of pathogens.</title>
        <authorList>
            <person name="Haridas S."/>
            <person name="Albert R."/>
            <person name="Binder M."/>
            <person name="Bloem J."/>
            <person name="Labutti K."/>
            <person name="Salamov A."/>
            <person name="Andreopoulos B."/>
            <person name="Baker S."/>
            <person name="Barry K."/>
            <person name="Bills G."/>
            <person name="Bluhm B."/>
            <person name="Cannon C."/>
            <person name="Castanera R."/>
            <person name="Culley D."/>
            <person name="Daum C."/>
            <person name="Ezra D."/>
            <person name="Gonzalez J."/>
            <person name="Henrissat B."/>
            <person name="Kuo A."/>
            <person name="Liang C."/>
            <person name="Lipzen A."/>
            <person name="Lutzoni F."/>
            <person name="Magnuson J."/>
            <person name="Mondo S."/>
            <person name="Nolan M."/>
            <person name="Ohm R."/>
            <person name="Pangilinan J."/>
            <person name="Park H.-J."/>
            <person name="Ramirez L."/>
            <person name="Alfaro M."/>
            <person name="Sun H."/>
            <person name="Tritt A."/>
            <person name="Yoshinaga Y."/>
            <person name="Zwiers L.-H."/>
            <person name="Turgeon B."/>
            <person name="Goodwin S."/>
            <person name="Spatafora J."/>
            <person name="Crous P."/>
            <person name="Grigoriev I."/>
        </authorList>
    </citation>
    <scope>NUCLEOTIDE SEQUENCE</scope>
    <source>
        <strain evidence="1">CBS 207.26</strain>
    </source>
</reference>
<accession>A0A6A6E0B8</accession>
<proteinExistence type="predicted"/>
<dbReference type="AlphaFoldDB" id="A0A6A6E0B8"/>
<name>A0A6A6E0B8_9PEZI</name>
<protein>
    <submittedName>
        <fullName evidence="1">Uncharacterized protein</fullName>
    </submittedName>
</protein>
<organism evidence="1 2">
    <name type="scientific">Zopfia rhizophila CBS 207.26</name>
    <dbReference type="NCBI Taxonomy" id="1314779"/>
    <lineage>
        <taxon>Eukaryota</taxon>
        <taxon>Fungi</taxon>
        <taxon>Dikarya</taxon>
        <taxon>Ascomycota</taxon>
        <taxon>Pezizomycotina</taxon>
        <taxon>Dothideomycetes</taxon>
        <taxon>Dothideomycetes incertae sedis</taxon>
        <taxon>Zopfiaceae</taxon>
        <taxon>Zopfia</taxon>
    </lineage>
</organism>
<keyword evidence="2" id="KW-1185">Reference proteome</keyword>